<evidence type="ECO:0000313" key="2">
    <source>
        <dbReference type="EMBL" id="MEQ2557138.1"/>
    </source>
</evidence>
<organism evidence="2 3">
    <name type="scientific">Maccoyibacter intestinihominis</name>
    <dbReference type="NCBI Taxonomy" id="3133499"/>
    <lineage>
        <taxon>Bacteria</taxon>
        <taxon>Bacillati</taxon>
        <taxon>Bacillota</taxon>
        <taxon>Clostridia</taxon>
        <taxon>Lachnospirales</taxon>
        <taxon>Lachnospiraceae</taxon>
        <taxon>Maccoyibacter</taxon>
    </lineage>
</organism>
<keyword evidence="2" id="KW-0255">Endonuclease</keyword>
<keyword evidence="2" id="KW-0540">Nuclease</keyword>
<sequence>MQLPYSEELNIEYLGQLFRNTTECYKFFWFKAIVKKVTKGKLELTYEELVDEMIADAWYMVTEYHLNLGPKDTLESLVTLIKQKNPELKSKDEKTVIIDFLKNTEDKELISKKRALTYNVPYRLQSPFLENLKGKDWNVGETKLIEKINQENRLIYYFTALNGLATKIIIQKDWAEYIVKNQQIIWGWLEYNMILYIQKRNPNVPGIADKLYPPKERKLEKIKNYWKLILSLEPIREIYGDEILTVQNISIDHFVPWSYVAHDEMWNLNPTTKSINSSKSNNLPDWDTYFKKLAQQEYHSYQLMWKNDIVHKEFEKCAKEHINSDDIRYRVYRRGLEYPVFAEELKSIILPVYQSAQNCGFGRWKY</sequence>
<dbReference type="RefSeq" id="WP_353530210.1">
    <property type="nucleotide sequence ID" value="NZ_JBBMEX010000003.1"/>
</dbReference>
<dbReference type="InterPro" id="IPR003615">
    <property type="entry name" value="HNH_nuc"/>
</dbReference>
<gene>
    <name evidence="2" type="ORF">WMO43_04500</name>
</gene>
<keyword evidence="3" id="KW-1185">Reference proteome</keyword>
<dbReference type="EMBL" id="JBBMEX010000003">
    <property type="protein sequence ID" value="MEQ2557138.1"/>
    <property type="molecule type" value="Genomic_DNA"/>
</dbReference>
<dbReference type="GO" id="GO:0004519">
    <property type="term" value="F:endonuclease activity"/>
    <property type="evidence" value="ECO:0007669"/>
    <property type="project" value="UniProtKB-KW"/>
</dbReference>
<evidence type="ECO:0000313" key="3">
    <source>
        <dbReference type="Proteomes" id="UP001454489"/>
    </source>
</evidence>
<comment type="caution">
    <text evidence="2">The sequence shown here is derived from an EMBL/GenBank/DDBJ whole genome shotgun (WGS) entry which is preliminary data.</text>
</comment>
<name>A0ABV1HCA7_9FIRM</name>
<feature type="domain" description="HNH nuclease" evidence="1">
    <location>
        <begin position="238"/>
        <end position="284"/>
    </location>
</feature>
<dbReference type="Pfam" id="PF13395">
    <property type="entry name" value="HNH_4"/>
    <property type="match status" value="1"/>
</dbReference>
<protein>
    <submittedName>
        <fullName evidence="2">HNH endonuclease domain-containing protein</fullName>
    </submittedName>
</protein>
<reference evidence="2 3" key="1">
    <citation type="submission" date="2024-03" db="EMBL/GenBank/DDBJ databases">
        <title>Human intestinal bacterial collection.</title>
        <authorList>
            <person name="Pauvert C."/>
            <person name="Hitch T.C.A."/>
            <person name="Clavel T."/>
        </authorList>
    </citation>
    <scope>NUCLEOTIDE SEQUENCE [LARGE SCALE GENOMIC DNA]</scope>
    <source>
        <strain evidence="2 3">CLA-AA-H185</strain>
    </source>
</reference>
<accession>A0ABV1HCA7</accession>
<dbReference type="Gene3D" id="1.10.30.50">
    <property type="match status" value="1"/>
</dbReference>
<dbReference type="Proteomes" id="UP001454489">
    <property type="component" value="Unassembled WGS sequence"/>
</dbReference>
<evidence type="ECO:0000259" key="1">
    <source>
        <dbReference type="Pfam" id="PF13395"/>
    </source>
</evidence>
<keyword evidence="2" id="KW-0378">Hydrolase</keyword>
<proteinExistence type="predicted"/>